<evidence type="ECO:0000313" key="3">
    <source>
        <dbReference type="Proteomes" id="UP000298030"/>
    </source>
</evidence>
<evidence type="ECO:0000256" key="1">
    <source>
        <dbReference type="SAM" id="MobiDB-lite"/>
    </source>
</evidence>
<name>A0A4Y7TPH7_COPMI</name>
<accession>A0A4Y7TPH7</accession>
<comment type="caution">
    <text evidence="2">The sequence shown here is derived from an EMBL/GenBank/DDBJ whole genome shotgun (WGS) entry which is preliminary data.</text>
</comment>
<feature type="compositionally biased region" description="Low complexity" evidence="1">
    <location>
        <begin position="13"/>
        <end position="22"/>
    </location>
</feature>
<sequence>MRHRSPVREMSSDSDAVSLGSSTETATRSRYRSSVPSQARDQVARPPSSRGRLVNEDDELDSLPSSLSANLGVDQSALEIARCAEASGYTPAPWVPSPALPEAPTWYSPTALPAGGPWEGAEGGDSRQSTVPPPTLPSFSSIGAAINAIHRLSEFFASEDVPMATQPAVRDAITQTTGSLGALTEVFSPCAEEASPGTRLMDLYRSQVTFDGYDSYGDEPLNRRRTEVNTLFNVARGQPRTVCFGTDASVPKTTTRHHTTAAFVCEGLINLSYSSAWAAGKVLASDGELFAIRSAIVKGCSFEYCDRIVLFTDSIGMAKRAVDPSVHSGQAHSLALLYTGAQRQSGR</sequence>
<protein>
    <submittedName>
        <fullName evidence="2">Uncharacterized protein</fullName>
    </submittedName>
</protein>
<dbReference type="OrthoDB" id="3258143at2759"/>
<dbReference type="EMBL" id="QPFP01000006">
    <property type="protein sequence ID" value="TEB36087.1"/>
    <property type="molecule type" value="Genomic_DNA"/>
</dbReference>
<proteinExistence type="predicted"/>
<feature type="region of interest" description="Disordered" evidence="1">
    <location>
        <begin position="1"/>
        <end position="67"/>
    </location>
</feature>
<feature type="compositionally biased region" description="Basic and acidic residues" evidence="1">
    <location>
        <begin position="1"/>
        <end position="11"/>
    </location>
</feature>
<evidence type="ECO:0000313" key="2">
    <source>
        <dbReference type="EMBL" id="TEB36087.1"/>
    </source>
</evidence>
<dbReference type="Proteomes" id="UP000298030">
    <property type="component" value="Unassembled WGS sequence"/>
</dbReference>
<gene>
    <name evidence="2" type="ORF">FA13DRAFT_1787556</name>
</gene>
<organism evidence="2 3">
    <name type="scientific">Coprinellus micaceus</name>
    <name type="common">Glistening ink-cap mushroom</name>
    <name type="synonym">Coprinus micaceus</name>
    <dbReference type="NCBI Taxonomy" id="71717"/>
    <lineage>
        <taxon>Eukaryota</taxon>
        <taxon>Fungi</taxon>
        <taxon>Dikarya</taxon>
        <taxon>Basidiomycota</taxon>
        <taxon>Agaricomycotina</taxon>
        <taxon>Agaricomycetes</taxon>
        <taxon>Agaricomycetidae</taxon>
        <taxon>Agaricales</taxon>
        <taxon>Agaricineae</taxon>
        <taxon>Psathyrellaceae</taxon>
        <taxon>Coprinellus</taxon>
    </lineage>
</organism>
<dbReference type="AlphaFoldDB" id="A0A4Y7TPH7"/>
<feature type="region of interest" description="Disordered" evidence="1">
    <location>
        <begin position="106"/>
        <end position="136"/>
    </location>
</feature>
<reference evidence="2 3" key="1">
    <citation type="journal article" date="2019" name="Nat. Ecol. Evol.">
        <title>Megaphylogeny resolves global patterns of mushroom evolution.</title>
        <authorList>
            <person name="Varga T."/>
            <person name="Krizsan K."/>
            <person name="Foldi C."/>
            <person name="Dima B."/>
            <person name="Sanchez-Garcia M."/>
            <person name="Sanchez-Ramirez S."/>
            <person name="Szollosi G.J."/>
            <person name="Szarkandi J.G."/>
            <person name="Papp V."/>
            <person name="Albert L."/>
            <person name="Andreopoulos W."/>
            <person name="Angelini C."/>
            <person name="Antonin V."/>
            <person name="Barry K.W."/>
            <person name="Bougher N.L."/>
            <person name="Buchanan P."/>
            <person name="Buyck B."/>
            <person name="Bense V."/>
            <person name="Catcheside P."/>
            <person name="Chovatia M."/>
            <person name="Cooper J."/>
            <person name="Damon W."/>
            <person name="Desjardin D."/>
            <person name="Finy P."/>
            <person name="Geml J."/>
            <person name="Haridas S."/>
            <person name="Hughes K."/>
            <person name="Justo A."/>
            <person name="Karasinski D."/>
            <person name="Kautmanova I."/>
            <person name="Kiss B."/>
            <person name="Kocsube S."/>
            <person name="Kotiranta H."/>
            <person name="LaButti K.M."/>
            <person name="Lechner B.E."/>
            <person name="Liimatainen K."/>
            <person name="Lipzen A."/>
            <person name="Lukacs Z."/>
            <person name="Mihaltcheva S."/>
            <person name="Morgado L.N."/>
            <person name="Niskanen T."/>
            <person name="Noordeloos M.E."/>
            <person name="Ohm R.A."/>
            <person name="Ortiz-Santana B."/>
            <person name="Ovrebo C."/>
            <person name="Racz N."/>
            <person name="Riley R."/>
            <person name="Savchenko A."/>
            <person name="Shiryaev A."/>
            <person name="Soop K."/>
            <person name="Spirin V."/>
            <person name="Szebenyi C."/>
            <person name="Tomsovsky M."/>
            <person name="Tulloss R.E."/>
            <person name="Uehling J."/>
            <person name="Grigoriev I.V."/>
            <person name="Vagvolgyi C."/>
            <person name="Papp T."/>
            <person name="Martin F.M."/>
            <person name="Miettinen O."/>
            <person name="Hibbett D.S."/>
            <person name="Nagy L.G."/>
        </authorList>
    </citation>
    <scope>NUCLEOTIDE SEQUENCE [LARGE SCALE GENOMIC DNA]</scope>
    <source>
        <strain evidence="2 3">FP101781</strain>
    </source>
</reference>
<keyword evidence="3" id="KW-1185">Reference proteome</keyword>
<feature type="compositionally biased region" description="Polar residues" evidence="1">
    <location>
        <begin position="23"/>
        <end position="40"/>
    </location>
</feature>